<accession>A0A917S2U2</accession>
<keyword evidence="3" id="KW-1185">Reference proteome</keyword>
<evidence type="ECO:0000313" key="3">
    <source>
        <dbReference type="Proteomes" id="UP000613840"/>
    </source>
</evidence>
<gene>
    <name evidence="2" type="ORF">GCM10011575_10260</name>
</gene>
<dbReference type="GO" id="GO:0016747">
    <property type="term" value="F:acyltransferase activity, transferring groups other than amino-acyl groups"/>
    <property type="evidence" value="ECO:0007669"/>
    <property type="project" value="InterPro"/>
</dbReference>
<dbReference type="InterPro" id="IPR051531">
    <property type="entry name" value="N-acetyltransferase"/>
</dbReference>
<proteinExistence type="predicted"/>
<dbReference type="SUPFAM" id="SSF55729">
    <property type="entry name" value="Acyl-CoA N-acyltransferases (Nat)"/>
    <property type="match status" value="1"/>
</dbReference>
<name>A0A917S2U2_9ACTN</name>
<dbReference type="PANTHER" id="PTHR43792:SF1">
    <property type="entry name" value="N-ACETYLTRANSFERASE DOMAIN-CONTAINING PROTEIN"/>
    <property type="match status" value="1"/>
</dbReference>
<dbReference type="AlphaFoldDB" id="A0A917S2U2"/>
<feature type="domain" description="N-acetyltransferase" evidence="1">
    <location>
        <begin position="24"/>
        <end position="192"/>
    </location>
</feature>
<sequence length="198" mass="22520">MPLRILAILNRMTAIDWPVQTERLSLRSYESEDLDALWAYEQLPEVQRWLGWAPHTRQDLGTALESQSSTTTHVMVLFASTIIGHIMIMPRDGWAQSDVADRAKGLEIELGWMFDPAYGGKGYATEAVRAVVGLCFGQLKVRRVHAGCFADNAPSWHLMERIGMRREEHSRATALHRDGTWHDGLMYAVLRDEWPTSD</sequence>
<dbReference type="Pfam" id="PF13302">
    <property type="entry name" value="Acetyltransf_3"/>
    <property type="match status" value="1"/>
</dbReference>
<dbReference type="PROSITE" id="PS51186">
    <property type="entry name" value="GNAT"/>
    <property type="match status" value="1"/>
</dbReference>
<comment type="caution">
    <text evidence="2">The sequence shown here is derived from an EMBL/GenBank/DDBJ whole genome shotgun (WGS) entry which is preliminary data.</text>
</comment>
<dbReference type="EMBL" id="BMMZ01000002">
    <property type="protein sequence ID" value="GGL53760.1"/>
    <property type="molecule type" value="Genomic_DNA"/>
</dbReference>
<dbReference type="Proteomes" id="UP000613840">
    <property type="component" value="Unassembled WGS sequence"/>
</dbReference>
<dbReference type="InterPro" id="IPR016181">
    <property type="entry name" value="Acyl_CoA_acyltransferase"/>
</dbReference>
<reference evidence="2" key="2">
    <citation type="submission" date="2020-09" db="EMBL/GenBank/DDBJ databases">
        <authorList>
            <person name="Sun Q."/>
            <person name="Zhou Y."/>
        </authorList>
    </citation>
    <scope>NUCLEOTIDE SEQUENCE</scope>
    <source>
        <strain evidence="2">CGMCC 4.7306</strain>
    </source>
</reference>
<organism evidence="2 3">
    <name type="scientific">Microlunatus endophyticus</name>
    <dbReference type="NCBI Taxonomy" id="1716077"/>
    <lineage>
        <taxon>Bacteria</taxon>
        <taxon>Bacillati</taxon>
        <taxon>Actinomycetota</taxon>
        <taxon>Actinomycetes</taxon>
        <taxon>Propionibacteriales</taxon>
        <taxon>Propionibacteriaceae</taxon>
        <taxon>Microlunatus</taxon>
    </lineage>
</organism>
<protein>
    <submittedName>
        <fullName evidence="2">N-acetyltransferase</fullName>
    </submittedName>
</protein>
<dbReference type="PANTHER" id="PTHR43792">
    <property type="entry name" value="GNAT FAMILY, PUTATIVE (AFU_ORTHOLOGUE AFUA_3G00765)-RELATED-RELATED"/>
    <property type="match status" value="1"/>
</dbReference>
<reference evidence="2" key="1">
    <citation type="journal article" date="2014" name="Int. J. Syst. Evol. Microbiol.">
        <title>Complete genome sequence of Corynebacterium casei LMG S-19264T (=DSM 44701T), isolated from a smear-ripened cheese.</title>
        <authorList>
            <consortium name="US DOE Joint Genome Institute (JGI-PGF)"/>
            <person name="Walter F."/>
            <person name="Albersmeier A."/>
            <person name="Kalinowski J."/>
            <person name="Ruckert C."/>
        </authorList>
    </citation>
    <scope>NUCLEOTIDE SEQUENCE</scope>
    <source>
        <strain evidence="2">CGMCC 4.7306</strain>
    </source>
</reference>
<dbReference type="InterPro" id="IPR000182">
    <property type="entry name" value="GNAT_dom"/>
</dbReference>
<evidence type="ECO:0000313" key="2">
    <source>
        <dbReference type="EMBL" id="GGL53760.1"/>
    </source>
</evidence>
<dbReference type="Gene3D" id="3.40.630.30">
    <property type="match status" value="1"/>
</dbReference>
<evidence type="ECO:0000259" key="1">
    <source>
        <dbReference type="PROSITE" id="PS51186"/>
    </source>
</evidence>